<dbReference type="PANTHER" id="PTHR28047:SF7">
    <property type="entry name" value="HYDANTOIN RACEMASE FAMILY PROTEIN"/>
    <property type="match status" value="1"/>
</dbReference>
<gene>
    <name evidence="2" type="ORF">SOMG_04880</name>
</gene>
<dbReference type="EMBL" id="CP115613">
    <property type="protein sequence ID" value="WBW75478.1"/>
    <property type="molecule type" value="Genomic_DNA"/>
</dbReference>
<keyword evidence="3" id="KW-1185">Reference proteome</keyword>
<reference evidence="2 3" key="1">
    <citation type="journal article" date="2023" name="G3 (Bethesda)">
        <title>A high-quality reference genome for the fission yeast Schizosaccharomyces osmophilus.</title>
        <authorList>
            <person name="Jia G.S."/>
            <person name="Zhang W.C."/>
            <person name="Liang Y."/>
            <person name="Liu X.H."/>
            <person name="Rhind N."/>
            <person name="Pidoux A."/>
            <person name="Brysch-Herzberg M."/>
            <person name="Du L.L."/>
        </authorList>
    </citation>
    <scope>NUCLEOTIDE SEQUENCE [LARGE SCALE GENOMIC DNA]</scope>
    <source>
        <strain evidence="2 3">CBS 15793</strain>
    </source>
</reference>
<accession>A0AAE9WH06</accession>
<protein>
    <submittedName>
        <fullName evidence="2">Hydantoin racemase family, implicated in amino acid, or derivative metabolism</fullName>
    </submittedName>
</protein>
<dbReference type="InterPro" id="IPR052186">
    <property type="entry name" value="Hydantoin_racemase-like"/>
</dbReference>
<dbReference type="KEGG" id="som:SOMG_04880"/>
<dbReference type="AlphaFoldDB" id="A0AAE9WH06"/>
<proteinExistence type="inferred from homology"/>
<dbReference type="Gene3D" id="3.40.50.12500">
    <property type="match status" value="1"/>
</dbReference>
<name>A0AAE9WH06_9SCHI</name>
<dbReference type="Proteomes" id="UP001212411">
    <property type="component" value="Chromosome 3"/>
</dbReference>
<dbReference type="Pfam" id="PF01177">
    <property type="entry name" value="Asp_Glu_race"/>
    <property type="match status" value="1"/>
</dbReference>
<evidence type="ECO:0000313" key="3">
    <source>
        <dbReference type="Proteomes" id="UP001212411"/>
    </source>
</evidence>
<sequence>MPTLLIINPNSSRFITDSLQEKLPKLVAPDVTLRFFTCPAPGAAVIDSITEATLTASLVFQSLRPETLEGIDAIVVACYSPTPLVDMIRESFQLPCMGIVQASVLAALTVGRKVGILTSTFRSECLLYELLQSFGLERSRIAAIASTGRTVLQLSNMDPEERKSLLVQRAQELVRVHGADSICLGGAALAAIRDSIQEAVGPEIPIIDGVHAAVEQLSGLVRQRLTTSKSGTYQYP</sequence>
<dbReference type="GO" id="GO:0047661">
    <property type="term" value="F:amino-acid racemase activity"/>
    <property type="evidence" value="ECO:0007669"/>
    <property type="project" value="InterPro"/>
</dbReference>
<dbReference type="RefSeq" id="XP_056039721.1">
    <property type="nucleotide sequence ID" value="XM_056183657.1"/>
</dbReference>
<comment type="similarity">
    <text evidence="1">Belongs to the HyuE racemase family.</text>
</comment>
<organism evidence="2 3">
    <name type="scientific">Schizosaccharomyces osmophilus</name>
    <dbReference type="NCBI Taxonomy" id="2545709"/>
    <lineage>
        <taxon>Eukaryota</taxon>
        <taxon>Fungi</taxon>
        <taxon>Dikarya</taxon>
        <taxon>Ascomycota</taxon>
        <taxon>Taphrinomycotina</taxon>
        <taxon>Schizosaccharomycetes</taxon>
        <taxon>Schizosaccharomycetales</taxon>
        <taxon>Schizosaccharomycetaceae</taxon>
        <taxon>Schizosaccharomyces</taxon>
    </lineage>
</organism>
<dbReference type="InterPro" id="IPR053714">
    <property type="entry name" value="Iso_Racemase_Enz_sf"/>
</dbReference>
<evidence type="ECO:0000313" key="2">
    <source>
        <dbReference type="EMBL" id="WBW75478.1"/>
    </source>
</evidence>
<dbReference type="PANTHER" id="PTHR28047">
    <property type="entry name" value="PROTEIN DCG1"/>
    <property type="match status" value="1"/>
</dbReference>
<evidence type="ECO:0000256" key="1">
    <source>
        <dbReference type="ARBA" id="ARBA00038414"/>
    </source>
</evidence>
<dbReference type="GeneID" id="80878346"/>
<dbReference type="InterPro" id="IPR015942">
    <property type="entry name" value="Asp/Glu/hydantoin_racemase"/>
</dbReference>